<evidence type="ECO:0000256" key="4">
    <source>
        <dbReference type="ARBA" id="ARBA00012785"/>
    </source>
</evidence>
<evidence type="ECO:0000256" key="7">
    <source>
        <dbReference type="ARBA" id="ARBA00022884"/>
    </source>
</evidence>
<dbReference type="CDD" id="cd00165">
    <property type="entry name" value="S4"/>
    <property type="match status" value="1"/>
</dbReference>
<dbReference type="GO" id="GO:0160141">
    <property type="term" value="F:23S rRNA pseudouridine(955/2504/2580) synthase activity"/>
    <property type="evidence" value="ECO:0007669"/>
    <property type="project" value="UniProtKB-EC"/>
</dbReference>
<dbReference type="InterPro" id="IPR006145">
    <property type="entry name" value="PsdUridine_synth_RsuA/RluA"/>
</dbReference>
<dbReference type="NCBIfam" id="TIGR00005">
    <property type="entry name" value="rluA_subfam"/>
    <property type="match status" value="1"/>
</dbReference>
<comment type="similarity">
    <text evidence="3">Belongs to the pseudouridine synthase RluA family.</text>
</comment>
<dbReference type="SMART" id="SM00363">
    <property type="entry name" value="S4"/>
    <property type="match status" value="1"/>
</dbReference>
<proteinExistence type="inferred from homology"/>
<dbReference type="EMBL" id="UOFP01000097">
    <property type="protein sequence ID" value="VAW85518.1"/>
    <property type="molecule type" value="Genomic_DNA"/>
</dbReference>
<dbReference type="PROSITE" id="PS01129">
    <property type="entry name" value="PSI_RLU"/>
    <property type="match status" value="1"/>
</dbReference>
<dbReference type="InterPro" id="IPR006224">
    <property type="entry name" value="PsdUridine_synth_RluA-like_CS"/>
</dbReference>
<name>A0A3B0YWW6_9ZZZZ</name>
<dbReference type="PANTHER" id="PTHR21600:SF92">
    <property type="entry name" value="RIBOSOMAL LARGE SUBUNIT PSEUDOURIDINE SYNTHASE C"/>
    <property type="match status" value="1"/>
</dbReference>
<reference evidence="13" key="1">
    <citation type="submission" date="2018-06" db="EMBL/GenBank/DDBJ databases">
        <authorList>
            <person name="Zhirakovskaya E."/>
        </authorList>
    </citation>
    <scope>NUCLEOTIDE SEQUENCE</scope>
</reference>
<gene>
    <name evidence="13" type="ORF">MNBD_GAMMA18-2096</name>
</gene>
<dbReference type="GO" id="GO:0000455">
    <property type="term" value="P:enzyme-directed rRNA pseudouridine synthesis"/>
    <property type="evidence" value="ECO:0007669"/>
    <property type="project" value="TreeGrafter"/>
</dbReference>
<dbReference type="Pfam" id="PF01479">
    <property type="entry name" value="S4"/>
    <property type="match status" value="1"/>
</dbReference>
<dbReference type="CDD" id="cd02869">
    <property type="entry name" value="PseudoU_synth_RluA_like"/>
    <property type="match status" value="1"/>
</dbReference>
<comment type="catalytic activity">
    <reaction evidence="1">
        <text>uridine(955/2504/2580) in 23S rRNA = pseudouridine(955/2504/2580) in 23S rRNA</text>
        <dbReference type="Rhea" id="RHEA:42528"/>
        <dbReference type="Rhea" id="RHEA-COMP:10099"/>
        <dbReference type="Rhea" id="RHEA-COMP:10100"/>
        <dbReference type="ChEBI" id="CHEBI:65314"/>
        <dbReference type="ChEBI" id="CHEBI:65315"/>
        <dbReference type="EC" id="5.4.99.24"/>
    </reaction>
</comment>
<dbReference type="AlphaFoldDB" id="A0A3B0YWW6"/>
<evidence type="ECO:0000256" key="5">
    <source>
        <dbReference type="ARBA" id="ARBA00017128"/>
    </source>
</evidence>
<evidence type="ECO:0000256" key="10">
    <source>
        <dbReference type="ARBA" id="ARBA00031975"/>
    </source>
</evidence>
<dbReference type="InterPro" id="IPR050188">
    <property type="entry name" value="RluA_PseudoU_synthase"/>
</dbReference>
<accession>A0A3B0YWW6</accession>
<keyword evidence="8 13" id="KW-0413">Isomerase</keyword>
<dbReference type="EC" id="5.4.99.24" evidence="4"/>
<evidence type="ECO:0000256" key="9">
    <source>
        <dbReference type="ARBA" id="ARBA00030705"/>
    </source>
</evidence>
<comment type="function">
    <text evidence="2">Responsible for synthesis of pseudouridine from uracil at positions 955, 2504 and 2580 in 23S ribosomal RNA.</text>
</comment>
<dbReference type="InterPro" id="IPR020103">
    <property type="entry name" value="PsdUridine_synth_cat_dom_sf"/>
</dbReference>
<protein>
    <recommendedName>
        <fullName evidence="5">Ribosomal large subunit pseudouridine synthase C</fullName>
        <ecNumber evidence="4">5.4.99.24</ecNumber>
    </recommendedName>
    <alternativeName>
        <fullName evidence="9">23S rRNA pseudouridine(955/2504/2580) synthase</fullName>
    </alternativeName>
    <alternativeName>
        <fullName evidence="10">rRNA pseudouridylate synthase C</fullName>
    </alternativeName>
    <alternativeName>
        <fullName evidence="11">rRNA-uridine isomerase C</fullName>
    </alternativeName>
</protein>
<evidence type="ECO:0000256" key="8">
    <source>
        <dbReference type="ARBA" id="ARBA00023235"/>
    </source>
</evidence>
<keyword evidence="7" id="KW-0694">RNA-binding</keyword>
<evidence type="ECO:0000256" key="1">
    <source>
        <dbReference type="ARBA" id="ARBA00000381"/>
    </source>
</evidence>
<dbReference type="SUPFAM" id="SSF55174">
    <property type="entry name" value="Alpha-L RNA-binding motif"/>
    <property type="match status" value="1"/>
</dbReference>
<dbReference type="InterPro" id="IPR006225">
    <property type="entry name" value="PsdUridine_synth_RluC/D"/>
</dbReference>
<evidence type="ECO:0000259" key="12">
    <source>
        <dbReference type="SMART" id="SM00363"/>
    </source>
</evidence>
<dbReference type="InterPro" id="IPR036986">
    <property type="entry name" value="S4_RNA-bd_sf"/>
</dbReference>
<dbReference type="InterPro" id="IPR002942">
    <property type="entry name" value="S4_RNA-bd"/>
</dbReference>
<dbReference type="Pfam" id="PF00849">
    <property type="entry name" value="PseudoU_synth_2"/>
    <property type="match status" value="1"/>
</dbReference>
<dbReference type="SUPFAM" id="SSF55120">
    <property type="entry name" value="Pseudouridine synthase"/>
    <property type="match status" value="1"/>
</dbReference>
<dbReference type="PROSITE" id="PS50889">
    <property type="entry name" value="S4"/>
    <property type="match status" value="1"/>
</dbReference>
<evidence type="ECO:0000256" key="6">
    <source>
        <dbReference type="ARBA" id="ARBA00022552"/>
    </source>
</evidence>
<dbReference type="Gene3D" id="3.10.290.10">
    <property type="entry name" value="RNA-binding S4 domain"/>
    <property type="match status" value="1"/>
</dbReference>
<dbReference type="GO" id="GO:0003723">
    <property type="term" value="F:RNA binding"/>
    <property type="evidence" value="ECO:0007669"/>
    <property type="project" value="UniProtKB-KW"/>
</dbReference>
<sequence length="310" mass="35080">MSSSVQHVTIDEGHEGQRIDNFLLSQLKGVPKSRVYRILRKGEVRVNKKRIKQTYRLQLGDLVRIPPVRMAEVGEAPPAPLPFLKCLDDSILYEDEQLIVINKPSGLAVHGGSGINIGVIEGFRQLRPDARFLELVHRLDRDTSGCLMIAKKRSMLRSLHTLLRDGAISKTYCALMRGGWHGKEKRVEAPLQKNTLKSGERMVRVHPDGKSALTTFYPEKHFSDATFVRIDLGTGRTHQIRVHAQHIKKPIAGDDKYGDQQFNQKMQARGLKRLFLHAQELRFIHPVAEVTLAVQAPLSDDLNAILEKMR</sequence>
<evidence type="ECO:0000256" key="3">
    <source>
        <dbReference type="ARBA" id="ARBA00010876"/>
    </source>
</evidence>
<keyword evidence="6" id="KW-0698">rRNA processing</keyword>
<dbReference type="NCBIfam" id="NF008249">
    <property type="entry name" value="PRK11025.1"/>
    <property type="match status" value="1"/>
</dbReference>
<organism evidence="13">
    <name type="scientific">hydrothermal vent metagenome</name>
    <dbReference type="NCBI Taxonomy" id="652676"/>
    <lineage>
        <taxon>unclassified sequences</taxon>
        <taxon>metagenomes</taxon>
        <taxon>ecological metagenomes</taxon>
    </lineage>
</organism>
<feature type="domain" description="RNA-binding S4" evidence="12">
    <location>
        <begin position="17"/>
        <end position="82"/>
    </location>
</feature>
<evidence type="ECO:0000256" key="2">
    <source>
        <dbReference type="ARBA" id="ARBA00002876"/>
    </source>
</evidence>
<dbReference type="PANTHER" id="PTHR21600">
    <property type="entry name" value="MITOCHONDRIAL RNA PSEUDOURIDINE SYNTHASE"/>
    <property type="match status" value="1"/>
</dbReference>
<evidence type="ECO:0000313" key="13">
    <source>
        <dbReference type="EMBL" id="VAW85518.1"/>
    </source>
</evidence>
<dbReference type="Gene3D" id="3.30.2350.10">
    <property type="entry name" value="Pseudouridine synthase"/>
    <property type="match status" value="1"/>
</dbReference>
<evidence type="ECO:0000256" key="11">
    <source>
        <dbReference type="ARBA" id="ARBA00033053"/>
    </source>
</evidence>